<dbReference type="RefSeq" id="WP_181584741.1">
    <property type="nucleotide sequence ID" value="NZ_CP059399.1"/>
</dbReference>
<dbReference type="PANTHER" id="PTHR12001">
    <property type="entry name" value="GERANYLGERANYL PYROPHOSPHATE SYNTHASE"/>
    <property type="match status" value="1"/>
</dbReference>
<keyword evidence="4" id="KW-0808">Transferase</keyword>
<dbReference type="AlphaFoldDB" id="A0A7D6VIA2"/>
<gene>
    <name evidence="5" type="ORF">H0264_16270</name>
</gene>
<dbReference type="SUPFAM" id="SSF48576">
    <property type="entry name" value="Terpenoid synthases"/>
    <property type="match status" value="1"/>
</dbReference>
<dbReference type="GO" id="GO:0046872">
    <property type="term" value="F:metal ion binding"/>
    <property type="evidence" value="ECO:0007669"/>
    <property type="project" value="UniProtKB-KW"/>
</dbReference>
<evidence type="ECO:0000256" key="1">
    <source>
        <dbReference type="ARBA" id="ARBA00005128"/>
    </source>
</evidence>
<dbReference type="SFLD" id="SFLDG01017">
    <property type="entry name" value="Polyprenyl_Transferase_Like"/>
    <property type="match status" value="1"/>
</dbReference>
<reference evidence="5 6" key="1">
    <citation type="submission" date="2020-07" db="EMBL/GenBank/DDBJ databases">
        <authorList>
            <person name="Zhuang K."/>
            <person name="Ran Y."/>
        </authorList>
    </citation>
    <scope>NUCLEOTIDE SEQUENCE [LARGE SCALE GENOMIC DNA]</scope>
    <source>
        <strain evidence="5 6">WCH-YHL-001</strain>
    </source>
</reference>
<dbReference type="Gene3D" id="1.10.600.10">
    <property type="entry name" value="Farnesyl Diphosphate Synthase"/>
    <property type="match status" value="1"/>
</dbReference>
<sequence>MTSNIAPLVEAGESTPDVQAVADAVAAARRAITPVQRAVVDDLAPHLRHMAGYHLGWWDAEGRPTGDAGKALRPALAITCAQAVAGALAWEDPSVINAAVAVELVHDFSLIHDDVMDRDQLRRGRPAAWTVFGSSQAILVGDALLTLANNLLADDPLSGAMTRELNLATLELYAGQSADLAFEERMDVSLAQCLGMAEGKTGALLGASCQLGALAAGADAATAAHYRRFGRQLGLAYQLVDDLMGIWSPPDQTGKPQGSDLSSRKKSLPVVAALTSGTTAGQRLADLYRQPDPFDAATVLEAADLVEAAGGREWASTEAEIRTRGALAALDRARPLESGAGPLRDLTLAILRRDR</sequence>
<keyword evidence="6" id="KW-1185">Reference proteome</keyword>
<proteinExistence type="inferred from homology"/>
<dbReference type="CDD" id="cd00685">
    <property type="entry name" value="Trans_IPPS_HT"/>
    <property type="match status" value="1"/>
</dbReference>
<comment type="similarity">
    <text evidence="4">Belongs to the FPP/GGPP synthase family.</text>
</comment>
<dbReference type="PROSITE" id="PS00444">
    <property type="entry name" value="POLYPRENYL_SYNTHASE_2"/>
    <property type="match status" value="1"/>
</dbReference>
<evidence type="ECO:0000256" key="4">
    <source>
        <dbReference type="RuleBase" id="RU004466"/>
    </source>
</evidence>
<evidence type="ECO:0000256" key="2">
    <source>
        <dbReference type="ARBA" id="ARBA00022723"/>
    </source>
</evidence>
<accession>A0A7D6VIA2</accession>
<dbReference type="PROSITE" id="PS00723">
    <property type="entry name" value="POLYPRENYL_SYNTHASE_1"/>
    <property type="match status" value="1"/>
</dbReference>
<dbReference type="Pfam" id="PF00348">
    <property type="entry name" value="polyprenyl_synt"/>
    <property type="match status" value="1"/>
</dbReference>
<keyword evidence="3" id="KW-0460">Magnesium</keyword>
<dbReference type="Proteomes" id="UP000515512">
    <property type="component" value="Chromosome"/>
</dbReference>
<dbReference type="EMBL" id="CP059399">
    <property type="protein sequence ID" value="QLY33577.1"/>
    <property type="molecule type" value="Genomic_DNA"/>
</dbReference>
<comment type="pathway">
    <text evidence="1">Isoprenoid biosynthesis.</text>
</comment>
<organism evidence="5 6">
    <name type="scientific">Nocardia huaxiensis</name>
    <dbReference type="NCBI Taxonomy" id="2755382"/>
    <lineage>
        <taxon>Bacteria</taxon>
        <taxon>Bacillati</taxon>
        <taxon>Actinomycetota</taxon>
        <taxon>Actinomycetes</taxon>
        <taxon>Mycobacteriales</taxon>
        <taxon>Nocardiaceae</taxon>
        <taxon>Nocardia</taxon>
    </lineage>
</organism>
<dbReference type="KEGG" id="nhu:H0264_16270"/>
<dbReference type="InterPro" id="IPR000092">
    <property type="entry name" value="Polyprenyl_synt"/>
</dbReference>
<keyword evidence="2" id="KW-0479">Metal-binding</keyword>
<protein>
    <submittedName>
        <fullName evidence="5">Polyprenyl synthetase family protein</fullName>
    </submittedName>
</protein>
<dbReference type="SFLD" id="SFLDS00005">
    <property type="entry name" value="Isoprenoid_Synthase_Type_I"/>
    <property type="match status" value="1"/>
</dbReference>
<dbReference type="PANTHER" id="PTHR12001:SF86">
    <property type="entry name" value="GERANYLGERANYL DIPHOSPHATE SYNTHASE"/>
    <property type="match status" value="1"/>
</dbReference>
<evidence type="ECO:0000313" key="6">
    <source>
        <dbReference type="Proteomes" id="UP000515512"/>
    </source>
</evidence>
<evidence type="ECO:0000313" key="5">
    <source>
        <dbReference type="EMBL" id="QLY33577.1"/>
    </source>
</evidence>
<name>A0A7D6VIA2_9NOCA</name>
<dbReference type="GO" id="GO:0008299">
    <property type="term" value="P:isoprenoid biosynthetic process"/>
    <property type="evidence" value="ECO:0007669"/>
    <property type="project" value="InterPro"/>
</dbReference>
<evidence type="ECO:0000256" key="3">
    <source>
        <dbReference type="ARBA" id="ARBA00022842"/>
    </source>
</evidence>
<dbReference type="InterPro" id="IPR033749">
    <property type="entry name" value="Polyprenyl_synt_CS"/>
</dbReference>
<dbReference type="InterPro" id="IPR008949">
    <property type="entry name" value="Isoprenoid_synthase_dom_sf"/>
</dbReference>
<dbReference type="GO" id="GO:0004659">
    <property type="term" value="F:prenyltransferase activity"/>
    <property type="evidence" value="ECO:0007669"/>
    <property type="project" value="InterPro"/>
</dbReference>